<accession>A0A1E5QIT4</accession>
<reference evidence="2" key="1">
    <citation type="submission" date="2016-09" db="EMBL/GenBank/DDBJ databases">
        <title>Draft genome of thermotolerant cyanobacterium Desertifilum sp. strain IPPAS B-1220.</title>
        <authorList>
            <person name="Sinetova M.A."/>
            <person name="Bolakhan K."/>
            <person name="Zayadan B.K."/>
            <person name="Mironov K.S."/>
            <person name="Ustinova V."/>
            <person name="Kupriyanova E.V."/>
            <person name="Sidorov R.A."/>
            <person name="Skrypnik A.N."/>
            <person name="Gogoleva N.E."/>
            <person name="Gogolev Y.V."/>
            <person name="Los D.A."/>
        </authorList>
    </citation>
    <scope>NUCLEOTIDE SEQUENCE [LARGE SCALE GENOMIC DNA]</scope>
    <source>
        <strain evidence="2">IPPAS B-1220</strain>
    </source>
</reference>
<feature type="transmembrane region" description="Helical" evidence="1">
    <location>
        <begin position="15"/>
        <end position="39"/>
    </location>
</feature>
<keyword evidence="1" id="KW-1133">Transmembrane helix</keyword>
<dbReference type="OrthoDB" id="514667at2"/>
<dbReference type="STRING" id="1781255.BH720_14995"/>
<sequence>MFLLLQSLIQAIQPFLVPLCFIFAWTLIGLIAWSLWSAIQDGVAKAKQMHQIPCTGCQFFTNDYRLKCTVHPDIANSEQAIDCTDFTAVNNPLNVH</sequence>
<dbReference type="EMBL" id="MJGC01000066">
    <property type="protein sequence ID" value="OEJ74521.1"/>
    <property type="molecule type" value="Genomic_DNA"/>
</dbReference>
<gene>
    <name evidence="2" type="ORF">BH720_14995</name>
</gene>
<name>A0A1E5QIT4_9CYAN</name>
<evidence type="ECO:0000256" key="1">
    <source>
        <dbReference type="SAM" id="Phobius"/>
    </source>
</evidence>
<evidence type="ECO:0000313" key="2">
    <source>
        <dbReference type="EMBL" id="OEJ74521.1"/>
    </source>
</evidence>
<proteinExistence type="predicted"/>
<dbReference type="AlphaFoldDB" id="A0A1E5QIT4"/>
<dbReference type="RefSeq" id="WP_069968019.1">
    <property type="nucleotide sequence ID" value="NZ_CM124774.1"/>
</dbReference>
<protein>
    <submittedName>
        <fullName evidence="2">Uncharacterized protein</fullName>
    </submittedName>
</protein>
<organism evidence="2">
    <name type="scientific">Desertifilum tharense IPPAS B-1220</name>
    <dbReference type="NCBI Taxonomy" id="1781255"/>
    <lineage>
        <taxon>Bacteria</taxon>
        <taxon>Bacillati</taxon>
        <taxon>Cyanobacteriota</taxon>
        <taxon>Cyanophyceae</taxon>
        <taxon>Desertifilales</taxon>
        <taxon>Desertifilaceae</taxon>
        <taxon>Desertifilum</taxon>
    </lineage>
</organism>
<comment type="caution">
    <text evidence="2">The sequence shown here is derived from an EMBL/GenBank/DDBJ whole genome shotgun (WGS) entry which is preliminary data.</text>
</comment>
<keyword evidence="1" id="KW-0812">Transmembrane</keyword>
<keyword evidence="1" id="KW-0472">Membrane</keyword>